<name>A0ABW1Z6Q8_9BACT</name>
<dbReference type="PIRSF" id="PIRSF004553">
    <property type="entry name" value="CHP00095"/>
    <property type="match status" value="1"/>
</dbReference>
<dbReference type="PANTHER" id="PTHR43542:SF1">
    <property type="entry name" value="METHYLTRANSFERASE"/>
    <property type="match status" value="1"/>
</dbReference>
<gene>
    <name evidence="3" type="primary">rsmD</name>
    <name evidence="3" type="ORF">ACFQBQ_06015</name>
</gene>
<dbReference type="EMBL" id="JBHSWI010000001">
    <property type="protein sequence ID" value="MFC6645149.1"/>
    <property type="molecule type" value="Genomic_DNA"/>
</dbReference>
<evidence type="ECO:0000256" key="2">
    <source>
        <dbReference type="ARBA" id="ARBA00022679"/>
    </source>
</evidence>
<evidence type="ECO:0000256" key="1">
    <source>
        <dbReference type="ARBA" id="ARBA00022603"/>
    </source>
</evidence>
<keyword evidence="2 3" id="KW-0808">Transferase</keyword>
<reference evidence="4" key="1">
    <citation type="journal article" date="2019" name="Int. J. Syst. Evol. Microbiol.">
        <title>The Global Catalogue of Microorganisms (GCM) 10K type strain sequencing project: providing services to taxonomists for standard genome sequencing and annotation.</title>
        <authorList>
            <consortium name="The Broad Institute Genomics Platform"/>
            <consortium name="The Broad Institute Genome Sequencing Center for Infectious Disease"/>
            <person name="Wu L."/>
            <person name="Ma J."/>
        </authorList>
    </citation>
    <scope>NUCLEOTIDE SEQUENCE [LARGE SCALE GENOMIC DNA]</scope>
    <source>
        <strain evidence="4">CGMCC 1.16026</strain>
    </source>
</reference>
<dbReference type="Proteomes" id="UP001596391">
    <property type="component" value="Unassembled WGS sequence"/>
</dbReference>
<dbReference type="GO" id="GO:0052913">
    <property type="term" value="F:16S rRNA (guanine(966)-N(2))-methyltransferase activity"/>
    <property type="evidence" value="ECO:0007669"/>
    <property type="project" value="UniProtKB-EC"/>
</dbReference>
<proteinExistence type="predicted"/>
<evidence type="ECO:0000313" key="3">
    <source>
        <dbReference type="EMBL" id="MFC6645149.1"/>
    </source>
</evidence>
<dbReference type="InterPro" id="IPR002052">
    <property type="entry name" value="DNA_methylase_N6_adenine_CS"/>
</dbReference>
<comment type="caution">
    <text evidence="3">The sequence shown here is derived from an EMBL/GenBank/DDBJ whole genome shotgun (WGS) entry which is preliminary data.</text>
</comment>
<dbReference type="Gene3D" id="3.40.50.150">
    <property type="entry name" value="Vaccinia Virus protein VP39"/>
    <property type="match status" value="1"/>
</dbReference>
<dbReference type="PROSITE" id="PS00092">
    <property type="entry name" value="N6_MTASE"/>
    <property type="match status" value="1"/>
</dbReference>
<dbReference type="CDD" id="cd02440">
    <property type="entry name" value="AdoMet_MTases"/>
    <property type="match status" value="1"/>
</dbReference>
<evidence type="ECO:0000313" key="4">
    <source>
        <dbReference type="Proteomes" id="UP001596391"/>
    </source>
</evidence>
<dbReference type="EC" id="2.1.1.171" evidence="3"/>
<dbReference type="PANTHER" id="PTHR43542">
    <property type="entry name" value="METHYLTRANSFERASE"/>
    <property type="match status" value="1"/>
</dbReference>
<keyword evidence="1 3" id="KW-0489">Methyltransferase</keyword>
<sequence>MQLRVSRSDLASAVSSCVMRVIAGTYRSRLLDAPKGMDTRPTSDRLRETLFNVLAPYVQDAHFVDLYAGSGAVGIEAMSRGAASCIFAENAPPALAALRKNLAMLKISAGTQLETRSVARALENMAKAAAKLGRAQGADIVFLDPPYEAAEEYDATLRTLARQHDVLLNAGAIVVAEHTRKKPLPERVGALSRFRLLEQGDAVLSFYRVAEEAAE</sequence>
<dbReference type="Pfam" id="PF03602">
    <property type="entry name" value="Cons_hypoth95"/>
    <property type="match status" value="1"/>
</dbReference>
<dbReference type="InterPro" id="IPR004398">
    <property type="entry name" value="RNA_MeTrfase_RsmD"/>
</dbReference>
<accession>A0ABW1Z6Q8</accession>
<dbReference type="SUPFAM" id="SSF53335">
    <property type="entry name" value="S-adenosyl-L-methionine-dependent methyltransferases"/>
    <property type="match status" value="1"/>
</dbReference>
<protein>
    <submittedName>
        <fullName evidence="3">16S rRNA (Guanine(966)-N(2))-methyltransferase RsmD</fullName>
        <ecNumber evidence="3">2.1.1.171</ecNumber>
    </submittedName>
</protein>
<dbReference type="NCBIfam" id="TIGR00095">
    <property type="entry name" value="16S rRNA (guanine(966)-N(2))-methyltransferase RsmD"/>
    <property type="match status" value="1"/>
</dbReference>
<dbReference type="InterPro" id="IPR029063">
    <property type="entry name" value="SAM-dependent_MTases_sf"/>
</dbReference>
<keyword evidence="4" id="KW-1185">Reference proteome</keyword>
<dbReference type="RefSeq" id="WP_317890646.1">
    <property type="nucleotide sequence ID" value="NZ_JAGSYD010000003.1"/>
</dbReference>
<organism evidence="3 4">
    <name type="scientific">Granulicella cerasi</name>
    <dbReference type="NCBI Taxonomy" id="741063"/>
    <lineage>
        <taxon>Bacteria</taxon>
        <taxon>Pseudomonadati</taxon>
        <taxon>Acidobacteriota</taxon>
        <taxon>Terriglobia</taxon>
        <taxon>Terriglobales</taxon>
        <taxon>Acidobacteriaceae</taxon>
        <taxon>Granulicella</taxon>
    </lineage>
</organism>